<dbReference type="SUPFAM" id="SSF57667">
    <property type="entry name" value="beta-beta-alpha zinc fingers"/>
    <property type="match status" value="1"/>
</dbReference>
<keyword evidence="1" id="KW-0863">Zinc-finger</keyword>
<protein>
    <recommendedName>
        <fullName evidence="2">C2H2-type domain-containing protein</fullName>
    </recommendedName>
</protein>
<proteinExistence type="predicted"/>
<dbReference type="PROSITE" id="PS00028">
    <property type="entry name" value="ZINC_FINGER_C2H2_1"/>
    <property type="match status" value="1"/>
</dbReference>
<dbReference type="STRING" id="6337.A0A0V0XMA4"/>
<dbReference type="InterPro" id="IPR036236">
    <property type="entry name" value="Znf_C2H2_sf"/>
</dbReference>
<dbReference type="GO" id="GO:0008270">
    <property type="term" value="F:zinc ion binding"/>
    <property type="evidence" value="ECO:0007669"/>
    <property type="project" value="UniProtKB-KW"/>
</dbReference>
<evidence type="ECO:0000259" key="2">
    <source>
        <dbReference type="PROSITE" id="PS50157"/>
    </source>
</evidence>
<evidence type="ECO:0000256" key="1">
    <source>
        <dbReference type="PROSITE-ProRule" id="PRU00042"/>
    </source>
</evidence>
<keyword evidence="1" id="KW-0862">Zinc</keyword>
<evidence type="ECO:0000313" key="4">
    <source>
        <dbReference type="Proteomes" id="UP000054815"/>
    </source>
</evidence>
<evidence type="ECO:0000313" key="3">
    <source>
        <dbReference type="EMBL" id="KRX89013.1"/>
    </source>
</evidence>
<gene>
    <name evidence="3" type="ORF">T4E_4313</name>
</gene>
<dbReference type="Proteomes" id="UP000054815">
    <property type="component" value="Unassembled WGS sequence"/>
</dbReference>
<dbReference type="InterPro" id="IPR013087">
    <property type="entry name" value="Znf_C2H2_type"/>
</dbReference>
<keyword evidence="1" id="KW-0479">Metal-binding</keyword>
<accession>A0A0V0XMA4</accession>
<reference evidence="3 4" key="1">
    <citation type="submission" date="2015-01" db="EMBL/GenBank/DDBJ databases">
        <title>Evolution of Trichinella species and genotypes.</title>
        <authorList>
            <person name="Korhonen P.K."/>
            <person name="Edoardo P."/>
            <person name="Giuseppe L.R."/>
            <person name="Gasser R.B."/>
        </authorList>
    </citation>
    <scope>NUCLEOTIDE SEQUENCE [LARGE SCALE GENOMIC DNA]</scope>
    <source>
        <strain evidence="3">ISS141</strain>
    </source>
</reference>
<feature type="domain" description="C2H2-type" evidence="2">
    <location>
        <begin position="15"/>
        <end position="40"/>
    </location>
</feature>
<sequence length="61" mass="7108">MTIMCIRDSSGLKPYVCEEDGCQRAYCCRLSLQQHMKRVHLKSLSVLETARYFAHMPFTSH</sequence>
<dbReference type="AlphaFoldDB" id="A0A0V0XMA4"/>
<dbReference type="EMBL" id="JYDU01000212">
    <property type="protein sequence ID" value="KRX89013.1"/>
    <property type="molecule type" value="Genomic_DNA"/>
</dbReference>
<comment type="caution">
    <text evidence="3">The sequence shown here is derived from an EMBL/GenBank/DDBJ whole genome shotgun (WGS) entry which is preliminary data.</text>
</comment>
<dbReference type="SMART" id="SM00355">
    <property type="entry name" value="ZnF_C2H2"/>
    <property type="match status" value="1"/>
</dbReference>
<organism evidence="3 4">
    <name type="scientific">Trichinella pseudospiralis</name>
    <name type="common">Parasitic roundworm</name>
    <dbReference type="NCBI Taxonomy" id="6337"/>
    <lineage>
        <taxon>Eukaryota</taxon>
        <taxon>Metazoa</taxon>
        <taxon>Ecdysozoa</taxon>
        <taxon>Nematoda</taxon>
        <taxon>Enoplea</taxon>
        <taxon>Dorylaimia</taxon>
        <taxon>Trichinellida</taxon>
        <taxon>Trichinellidae</taxon>
        <taxon>Trichinella</taxon>
    </lineage>
</organism>
<name>A0A0V0XMA4_TRIPS</name>
<dbReference type="PROSITE" id="PS50157">
    <property type="entry name" value="ZINC_FINGER_C2H2_2"/>
    <property type="match status" value="1"/>
</dbReference>
<dbReference type="Gene3D" id="3.30.160.60">
    <property type="entry name" value="Classic Zinc Finger"/>
    <property type="match status" value="1"/>
</dbReference>